<accession>A0A1J5PWM5</accession>
<comment type="caution">
    <text evidence="1">The sequence shown here is derived from an EMBL/GenBank/DDBJ whole genome shotgun (WGS) entry which is preliminary data.</text>
</comment>
<dbReference type="EMBL" id="MLJW01002024">
    <property type="protein sequence ID" value="OIQ75894.1"/>
    <property type="molecule type" value="Genomic_DNA"/>
</dbReference>
<organism evidence="1">
    <name type="scientific">mine drainage metagenome</name>
    <dbReference type="NCBI Taxonomy" id="410659"/>
    <lineage>
        <taxon>unclassified sequences</taxon>
        <taxon>metagenomes</taxon>
        <taxon>ecological metagenomes</taxon>
    </lineage>
</organism>
<evidence type="ECO:0000313" key="1">
    <source>
        <dbReference type="EMBL" id="OIQ75894.1"/>
    </source>
</evidence>
<reference evidence="1" key="1">
    <citation type="submission" date="2016-10" db="EMBL/GenBank/DDBJ databases">
        <title>Sequence of Gallionella enrichment culture.</title>
        <authorList>
            <person name="Poehlein A."/>
            <person name="Muehling M."/>
            <person name="Daniel R."/>
        </authorList>
    </citation>
    <scope>NUCLEOTIDE SEQUENCE</scope>
</reference>
<sequence length="165" mass="17968">MGTQHMLVIHVEGVMHGPRRVILRYVQGGEIVEIGLDFGAFGHFETDGVKQFLDTLQGQRHRMQAALGPAAAGQCHVQGFARQLQRLLGGQKSLPPGLQGLFDALLDHVDGSSRSRTLLVRELAQAFEQIGQCAALAHETGLGLLQVHQVAASGKFTLRIRQNLF</sequence>
<gene>
    <name evidence="1" type="ORF">GALL_424370</name>
</gene>
<proteinExistence type="predicted"/>
<dbReference type="AlphaFoldDB" id="A0A1J5PWM5"/>
<name>A0A1J5PWM5_9ZZZZ</name>
<protein>
    <submittedName>
        <fullName evidence="1">Uncharacterized protein</fullName>
    </submittedName>
</protein>